<keyword evidence="1" id="KW-0969">Cilium</keyword>
<dbReference type="EMBL" id="MN508356">
    <property type="protein sequence ID" value="QFR59724.1"/>
    <property type="molecule type" value="Genomic_DNA"/>
</dbReference>
<keyword evidence="2" id="KW-1185">Reference proteome</keyword>
<dbReference type="Proteomes" id="UP000326537">
    <property type="component" value="Segment"/>
</dbReference>
<organism evidence="1 2">
    <name type="scientific">Acinetobacter phage VB_ApiP_XC38</name>
    <dbReference type="NCBI Taxonomy" id="2655002"/>
    <lineage>
        <taxon>Viruses</taxon>
        <taxon>Duplodnaviria</taxon>
        <taxon>Heunggongvirae</taxon>
        <taxon>Uroviricota</taxon>
        <taxon>Caudoviricetes</taxon>
        <taxon>Schitoviridae</taxon>
        <taxon>Exceevirus</taxon>
        <taxon>Exceevirus Xc38</taxon>
    </lineage>
</organism>
<name>A0A5P8PR08_9CAUD</name>
<keyword evidence="1" id="KW-0282">Flagellum</keyword>
<keyword evidence="1" id="KW-0966">Cell projection</keyword>
<protein>
    <submittedName>
        <fullName evidence="1">Flagellar attachment zone protein 1</fullName>
    </submittedName>
</protein>
<reference evidence="1 2" key="1">
    <citation type="submission" date="2019-09" db="EMBL/GenBank/DDBJ databases">
        <title>The characteristics and genome analysis of VB_ApiP_XC38, a novel N4-like phage Infecting Acinetobacter pittii.</title>
        <authorList>
            <person name="Cheng M."/>
        </authorList>
    </citation>
    <scope>NUCLEOTIDE SEQUENCE [LARGE SCALE GENOMIC DNA]</scope>
</reference>
<proteinExistence type="predicted"/>
<sequence>MLSQGYKSEEVDKIIVVMNDPVAYQHALTTDAVDKLIAKHASKLHGLLHARAAE</sequence>
<accession>A0A5P8PR08</accession>
<gene>
    <name evidence="1" type="ORF">VBApiPXC38_37</name>
</gene>
<evidence type="ECO:0000313" key="1">
    <source>
        <dbReference type="EMBL" id="QFR59724.1"/>
    </source>
</evidence>
<evidence type="ECO:0000313" key="2">
    <source>
        <dbReference type="Proteomes" id="UP000326537"/>
    </source>
</evidence>